<evidence type="ECO:0000256" key="6">
    <source>
        <dbReference type="SAM" id="Phobius"/>
    </source>
</evidence>
<comment type="caution">
    <text evidence="7">The sequence shown here is derived from an EMBL/GenBank/DDBJ whole genome shotgun (WGS) entry which is preliminary data.</text>
</comment>
<dbReference type="Pfam" id="PF02361">
    <property type="entry name" value="CbiQ"/>
    <property type="match status" value="1"/>
</dbReference>
<name>A0ABN0AYP9_9ACTN</name>
<feature type="transmembrane region" description="Helical" evidence="6">
    <location>
        <begin position="103"/>
        <end position="126"/>
    </location>
</feature>
<dbReference type="EMBL" id="AEDQ01000032">
    <property type="protein sequence ID" value="EFL43666.1"/>
    <property type="molecule type" value="Genomic_DNA"/>
</dbReference>
<evidence type="ECO:0000256" key="1">
    <source>
        <dbReference type="ARBA" id="ARBA00004141"/>
    </source>
</evidence>
<proteinExistence type="predicted"/>
<evidence type="ECO:0000256" key="2">
    <source>
        <dbReference type="ARBA" id="ARBA00022475"/>
    </source>
</evidence>
<dbReference type="CDD" id="cd16914">
    <property type="entry name" value="EcfT"/>
    <property type="match status" value="1"/>
</dbReference>
<comment type="subcellular location">
    <subcellularLocation>
        <location evidence="1">Membrane</location>
        <topology evidence="1">Multi-pass membrane protein</topology>
    </subcellularLocation>
</comment>
<evidence type="ECO:0000313" key="8">
    <source>
        <dbReference type="Proteomes" id="UP000004431"/>
    </source>
</evidence>
<feature type="transmembrane region" description="Helical" evidence="6">
    <location>
        <begin position="231"/>
        <end position="254"/>
    </location>
</feature>
<dbReference type="Proteomes" id="UP000004431">
    <property type="component" value="Unassembled WGS sequence"/>
</dbReference>
<dbReference type="InterPro" id="IPR051611">
    <property type="entry name" value="ECF_transporter_component"/>
</dbReference>
<evidence type="ECO:0000313" key="7">
    <source>
        <dbReference type="EMBL" id="EFL43666.1"/>
    </source>
</evidence>
<keyword evidence="5 6" id="KW-0472">Membrane</keyword>
<dbReference type="PANTHER" id="PTHR34857">
    <property type="entry name" value="SLL0384 PROTEIN"/>
    <property type="match status" value="1"/>
</dbReference>
<feature type="transmembrane region" description="Helical" evidence="6">
    <location>
        <begin position="64"/>
        <end position="83"/>
    </location>
</feature>
<gene>
    <name evidence="7" type="ORF">HMPREF9248_1257</name>
</gene>
<keyword evidence="3 6" id="KW-0812">Transmembrane</keyword>
<evidence type="ECO:0000256" key="3">
    <source>
        <dbReference type="ARBA" id="ARBA00022692"/>
    </source>
</evidence>
<accession>A0ABN0AYP9</accession>
<evidence type="ECO:0000256" key="5">
    <source>
        <dbReference type="ARBA" id="ARBA00023136"/>
    </source>
</evidence>
<dbReference type="RefSeq" id="WP_006304674.1">
    <property type="nucleotide sequence ID" value="NZ_AEDQ01000032.1"/>
</dbReference>
<evidence type="ECO:0000256" key="4">
    <source>
        <dbReference type="ARBA" id="ARBA00022989"/>
    </source>
</evidence>
<keyword evidence="2" id="KW-1003">Cell membrane</keyword>
<keyword evidence="4 6" id="KW-1133">Transmembrane helix</keyword>
<reference evidence="7 8" key="1">
    <citation type="submission" date="2010-08" db="EMBL/GenBank/DDBJ databases">
        <authorList>
            <person name="Durkin A.S."/>
            <person name="Madupu R."/>
            <person name="Torralba M."/>
            <person name="Gillis M."/>
            <person name="Methe B."/>
            <person name="Sutton G."/>
            <person name="Nelson K.E."/>
        </authorList>
    </citation>
    <scope>NUCLEOTIDE SEQUENCE [LARGE SCALE GENOMIC DNA]</scope>
    <source>
        <strain evidence="7 8">PB189-T1-4</strain>
    </source>
</reference>
<protein>
    <submittedName>
        <fullName evidence="7">Cobalt transport protein</fullName>
    </submittedName>
</protein>
<dbReference type="PANTHER" id="PTHR34857:SF2">
    <property type="entry name" value="SLL0384 PROTEIN"/>
    <property type="match status" value="1"/>
</dbReference>
<organism evidence="7 8">
    <name type="scientific">Fannyhessea vaginae PB189-T1-4</name>
    <dbReference type="NCBI Taxonomy" id="866774"/>
    <lineage>
        <taxon>Bacteria</taxon>
        <taxon>Bacillati</taxon>
        <taxon>Actinomycetota</taxon>
        <taxon>Coriobacteriia</taxon>
        <taxon>Coriobacteriales</taxon>
        <taxon>Atopobiaceae</taxon>
        <taxon>Fannyhessea</taxon>
    </lineage>
</organism>
<dbReference type="InterPro" id="IPR003339">
    <property type="entry name" value="ABC/ECF_trnsptr_transmembrane"/>
</dbReference>
<sequence length="265" mass="28760">MKSISLFVDKHSFLNGLSPKTKLAYVVCAIGVPGLVGGYAIGVLFIALSVLLLACSKVIAKTKIVLQVTGFIIVTIFVVQTFFRSGTYTPLFALGPLVARKEGFEFAMKIVLNIFNISFAFCVLTLTTKPSDMLQELVEAGFSPKFGYVFVSLFQIIPQITEHTSVVLDAQRSRGLRTGGSLLTRFKAFVPLISPIMISSFMSARERAIALEVRGFSCANKKTFITPFTSCVFDTACFAACCVVFAAAVLFALLKCAGIVGWVPW</sequence>
<feature type="transmembrane region" description="Helical" evidence="6">
    <location>
        <begin position="23"/>
        <end position="52"/>
    </location>
</feature>
<keyword evidence="8" id="KW-1185">Reference proteome</keyword>